<gene>
    <name evidence="1" type="ORF">F8144_17165</name>
</gene>
<evidence type="ECO:0000313" key="1">
    <source>
        <dbReference type="EMBL" id="KAB1987456.1"/>
    </source>
</evidence>
<dbReference type="EMBL" id="WBKG01000013">
    <property type="protein sequence ID" value="KAB1987456.1"/>
    <property type="molecule type" value="Genomic_DNA"/>
</dbReference>
<evidence type="ECO:0000313" key="2">
    <source>
        <dbReference type="Proteomes" id="UP000442990"/>
    </source>
</evidence>
<dbReference type="Proteomes" id="UP000442990">
    <property type="component" value="Unassembled WGS sequence"/>
</dbReference>
<protein>
    <submittedName>
        <fullName evidence="1">Uncharacterized protein</fullName>
    </submittedName>
</protein>
<reference evidence="1 2" key="1">
    <citation type="submission" date="2019-09" db="EMBL/GenBank/DDBJ databases">
        <title>Isolation and identification of active actinomycetes.</title>
        <authorList>
            <person name="Yu Z."/>
            <person name="Han C."/>
            <person name="Yu B."/>
        </authorList>
    </citation>
    <scope>NUCLEOTIDE SEQUENCE [LARGE SCALE GENOMIC DNA]</scope>
    <source>
        <strain evidence="1 2">NEAU-H2</strain>
    </source>
</reference>
<name>A0A7J5DFJ9_9ACTN</name>
<proteinExistence type="predicted"/>
<dbReference type="AlphaFoldDB" id="A0A7J5DFJ9"/>
<dbReference type="RefSeq" id="WP_151470209.1">
    <property type="nucleotide sequence ID" value="NZ_WBKG01000013.1"/>
</dbReference>
<accession>A0A7J5DFJ9</accession>
<organism evidence="1 2">
    <name type="scientific">Streptomyces triticiradicis</name>
    <dbReference type="NCBI Taxonomy" id="2651189"/>
    <lineage>
        <taxon>Bacteria</taxon>
        <taxon>Bacillati</taxon>
        <taxon>Actinomycetota</taxon>
        <taxon>Actinomycetes</taxon>
        <taxon>Kitasatosporales</taxon>
        <taxon>Streptomycetaceae</taxon>
        <taxon>Streptomyces</taxon>
    </lineage>
</organism>
<sequence>MTMPHHALDITLTRALTPAEFHRAARTMPLAANHDTTRLLALVHAKTPNKALNRLRRQMGGRLPIDVITTHYPDPYGQILLNVTFSPAALEAAAEQARRPPHLFVQEAVHQALTRHAVEEADRLDRALQHLLAGTTPSQLLAALGRALTHPTGAASC</sequence>
<keyword evidence="2" id="KW-1185">Reference proteome</keyword>
<comment type="caution">
    <text evidence="1">The sequence shown here is derived from an EMBL/GenBank/DDBJ whole genome shotgun (WGS) entry which is preliminary data.</text>
</comment>